<keyword evidence="9" id="KW-1185">Reference proteome</keyword>
<evidence type="ECO:0000256" key="4">
    <source>
        <dbReference type="ARBA" id="ARBA00018339"/>
    </source>
</evidence>
<keyword evidence="5" id="KW-0690">Ribosome biogenesis</keyword>
<name>A0A0C9X9C1_9AGAR</name>
<dbReference type="Proteomes" id="UP000054477">
    <property type="component" value="Unassembled WGS sequence"/>
</dbReference>
<evidence type="ECO:0000313" key="8">
    <source>
        <dbReference type="EMBL" id="KIJ94286.1"/>
    </source>
</evidence>
<evidence type="ECO:0000256" key="1">
    <source>
        <dbReference type="ARBA" id="ARBA00004604"/>
    </source>
</evidence>
<accession>A0A0C9X9C1</accession>
<evidence type="ECO:0000313" key="9">
    <source>
        <dbReference type="Proteomes" id="UP000054477"/>
    </source>
</evidence>
<protein>
    <recommendedName>
        <fullName evidence="4">Ribosome biogenesis protein NOP53</fullName>
    </recommendedName>
</protein>
<reference evidence="8 9" key="1">
    <citation type="submission" date="2014-04" db="EMBL/GenBank/DDBJ databases">
        <authorList>
            <consortium name="DOE Joint Genome Institute"/>
            <person name="Kuo A."/>
            <person name="Kohler A."/>
            <person name="Nagy L.G."/>
            <person name="Floudas D."/>
            <person name="Copeland A."/>
            <person name="Barry K.W."/>
            <person name="Cichocki N."/>
            <person name="Veneault-Fourrey C."/>
            <person name="LaButti K."/>
            <person name="Lindquist E.A."/>
            <person name="Lipzen A."/>
            <person name="Lundell T."/>
            <person name="Morin E."/>
            <person name="Murat C."/>
            <person name="Sun H."/>
            <person name="Tunlid A."/>
            <person name="Henrissat B."/>
            <person name="Grigoriev I.V."/>
            <person name="Hibbett D.S."/>
            <person name="Martin F."/>
            <person name="Nordberg H.P."/>
            <person name="Cantor M.N."/>
            <person name="Hua S.X."/>
        </authorList>
    </citation>
    <scope>NUCLEOTIDE SEQUENCE [LARGE SCALE GENOMIC DNA]</scope>
    <source>
        <strain evidence="8 9">LaAM-08-1</strain>
    </source>
</reference>
<evidence type="ECO:0000256" key="5">
    <source>
        <dbReference type="ARBA" id="ARBA00022517"/>
    </source>
</evidence>
<sequence>MILRHPKWQWACSRMGWTRCKRRSSTFVFFCLPGTLTDLGLATDIKVCPDIIRVPAIVERHQMTSYNLPAEAHQELTYEAEQKKLREAEKLAEVKKKIEEAHAVESHEEGLGAGMNLAEQVLVEGDEAEEGEEERVVKSIPDRKTKSQKNKAKRFLAEKRALAERAERKRMMASISNAKILRRSTARLPSEQEKKHLKRRLALEGNVRNQGFAAQKLKKDKVPQRWRRSSRIVTELEDVEALRQSVQGSFSQSATVVVD</sequence>
<dbReference type="HOGENOM" id="CLU_1073888_0_0_1"/>
<dbReference type="GO" id="GO:0042254">
    <property type="term" value="P:ribosome biogenesis"/>
    <property type="evidence" value="ECO:0007669"/>
    <property type="project" value="UniProtKB-KW"/>
</dbReference>
<dbReference type="STRING" id="1095629.A0A0C9X9C1"/>
<comment type="similarity">
    <text evidence="3">Belongs to the NOP53 family.</text>
</comment>
<keyword evidence="7" id="KW-0732">Signal</keyword>
<dbReference type="AlphaFoldDB" id="A0A0C9X9C1"/>
<gene>
    <name evidence="8" type="ORF">K443DRAFT_364666</name>
</gene>
<comment type="subcellular location">
    <subcellularLocation>
        <location evidence="1">Nucleus</location>
        <location evidence="1">Nucleolus</location>
    </subcellularLocation>
    <subcellularLocation>
        <location evidence="2">Nucleus</location>
        <location evidence="2">Nucleoplasm</location>
    </subcellularLocation>
</comment>
<dbReference type="EMBL" id="KN838801">
    <property type="protein sequence ID" value="KIJ94286.1"/>
    <property type="molecule type" value="Genomic_DNA"/>
</dbReference>
<proteinExistence type="inferred from homology"/>
<dbReference type="Pfam" id="PF07767">
    <property type="entry name" value="Nop53"/>
    <property type="match status" value="1"/>
</dbReference>
<evidence type="ECO:0000256" key="6">
    <source>
        <dbReference type="ARBA" id="ARBA00023242"/>
    </source>
</evidence>
<keyword evidence="6" id="KW-0539">Nucleus</keyword>
<feature type="chain" id="PRO_5002205696" description="Ribosome biogenesis protein NOP53" evidence="7">
    <location>
        <begin position="43"/>
        <end position="259"/>
    </location>
</feature>
<feature type="signal peptide" evidence="7">
    <location>
        <begin position="1"/>
        <end position="42"/>
    </location>
</feature>
<dbReference type="InterPro" id="IPR011687">
    <property type="entry name" value="Nop53/GLTSCR2"/>
</dbReference>
<organism evidence="8 9">
    <name type="scientific">Laccaria amethystina LaAM-08-1</name>
    <dbReference type="NCBI Taxonomy" id="1095629"/>
    <lineage>
        <taxon>Eukaryota</taxon>
        <taxon>Fungi</taxon>
        <taxon>Dikarya</taxon>
        <taxon>Basidiomycota</taxon>
        <taxon>Agaricomycotina</taxon>
        <taxon>Agaricomycetes</taxon>
        <taxon>Agaricomycetidae</taxon>
        <taxon>Agaricales</taxon>
        <taxon>Agaricineae</taxon>
        <taxon>Hydnangiaceae</taxon>
        <taxon>Laccaria</taxon>
    </lineage>
</organism>
<evidence type="ECO:0000256" key="2">
    <source>
        <dbReference type="ARBA" id="ARBA00004642"/>
    </source>
</evidence>
<evidence type="ECO:0000256" key="7">
    <source>
        <dbReference type="SAM" id="SignalP"/>
    </source>
</evidence>
<dbReference type="GO" id="GO:0005654">
    <property type="term" value="C:nucleoplasm"/>
    <property type="evidence" value="ECO:0007669"/>
    <property type="project" value="UniProtKB-SubCell"/>
</dbReference>
<dbReference type="GO" id="GO:0005730">
    <property type="term" value="C:nucleolus"/>
    <property type="evidence" value="ECO:0007669"/>
    <property type="project" value="UniProtKB-SubCell"/>
</dbReference>
<evidence type="ECO:0000256" key="3">
    <source>
        <dbReference type="ARBA" id="ARBA00008838"/>
    </source>
</evidence>
<reference evidence="9" key="2">
    <citation type="submission" date="2015-01" db="EMBL/GenBank/DDBJ databases">
        <title>Evolutionary Origins and Diversification of the Mycorrhizal Mutualists.</title>
        <authorList>
            <consortium name="DOE Joint Genome Institute"/>
            <consortium name="Mycorrhizal Genomics Consortium"/>
            <person name="Kohler A."/>
            <person name="Kuo A."/>
            <person name="Nagy L.G."/>
            <person name="Floudas D."/>
            <person name="Copeland A."/>
            <person name="Barry K.W."/>
            <person name="Cichocki N."/>
            <person name="Veneault-Fourrey C."/>
            <person name="LaButti K."/>
            <person name="Lindquist E.A."/>
            <person name="Lipzen A."/>
            <person name="Lundell T."/>
            <person name="Morin E."/>
            <person name="Murat C."/>
            <person name="Riley R."/>
            <person name="Ohm R."/>
            <person name="Sun H."/>
            <person name="Tunlid A."/>
            <person name="Henrissat B."/>
            <person name="Grigoriev I.V."/>
            <person name="Hibbett D.S."/>
            <person name="Martin F."/>
        </authorList>
    </citation>
    <scope>NUCLEOTIDE SEQUENCE [LARGE SCALE GENOMIC DNA]</scope>
    <source>
        <strain evidence="9">LaAM-08-1</strain>
    </source>
</reference>
<dbReference type="OrthoDB" id="5072at2759"/>